<proteinExistence type="predicted"/>
<keyword evidence="3" id="KW-1185">Reference proteome</keyword>
<keyword evidence="1" id="KW-0472">Membrane</keyword>
<feature type="transmembrane region" description="Helical" evidence="1">
    <location>
        <begin position="99"/>
        <end position="123"/>
    </location>
</feature>
<dbReference type="Proteomes" id="UP000831304">
    <property type="component" value="Chromosome"/>
</dbReference>
<dbReference type="EMBL" id="CP094533">
    <property type="protein sequence ID" value="UOE26310.1"/>
    <property type="molecule type" value="Genomic_DNA"/>
</dbReference>
<protein>
    <submittedName>
        <fullName evidence="2">Uncharacterized protein</fullName>
    </submittedName>
</protein>
<dbReference type="RefSeq" id="WP_243569140.1">
    <property type="nucleotide sequence ID" value="NZ_BAAARD010000005.1"/>
</dbReference>
<keyword evidence="1" id="KW-0812">Transmembrane</keyword>
<evidence type="ECO:0000313" key="3">
    <source>
        <dbReference type="Proteomes" id="UP000831304"/>
    </source>
</evidence>
<feature type="transmembrane region" description="Helical" evidence="1">
    <location>
        <begin position="135"/>
        <end position="157"/>
    </location>
</feature>
<name>A0ABY4AZT4_9MICO</name>
<feature type="transmembrane region" description="Helical" evidence="1">
    <location>
        <begin position="204"/>
        <end position="224"/>
    </location>
</feature>
<reference evidence="2 3" key="1">
    <citation type="submission" date="2022-03" db="EMBL/GenBank/DDBJ databases">
        <title>Agromyces sp. isolated from the gut of P. brevitarsis seulensis larvae.</title>
        <authorList>
            <person name="Won M."/>
            <person name="Kwon S.-W."/>
        </authorList>
    </citation>
    <scope>NUCLEOTIDE SEQUENCE [LARGE SCALE GENOMIC DNA]</scope>
    <source>
        <strain evidence="2 3">KACC 16215</strain>
    </source>
</reference>
<accession>A0ABY4AZT4</accession>
<feature type="transmembrane region" description="Helical" evidence="1">
    <location>
        <begin position="164"/>
        <end position="184"/>
    </location>
</feature>
<gene>
    <name evidence="2" type="ORF">MTP13_00600</name>
</gene>
<evidence type="ECO:0000256" key="1">
    <source>
        <dbReference type="SAM" id="Phobius"/>
    </source>
</evidence>
<organism evidence="2 3">
    <name type="scientific">Agromyces soli</name>
    <dbReference type="NCBI Taxonomy" id="659012"/>
    <lineage>
        <taxon>Bacteria</taxon>
        <taxon>Bacillati</taxon>
        <taxon>Actinomycetota</taxon>
        <taxon>Actinomycetes</taxon>
        <taxon>Micrococcales</taxon>
        <taxon>Microbacteriaceae</taxon>
        <taxon>Agromyces</taxon>
    </lineage>
</organism>
<keyword evidence="1" id="KW-1133">Transmembrane helix</keyword>
<sequence>MSGVLRSAEYRLAARRVLRWTAWYTRGLDPAVAGARQDEIASDLHEHARWAEESGVDADELARSIRGRALRGAPADLAWRAGALQRLDPRLRSMRRIEFSLLAIVVTIGVVDAALGAFVAVRLVRALLIGDVAEVPSAAIGAVGLGAIALIATFALAGPRQRGWAALLLAVPTALIFTQTAQALSSLSATAVLLVNRVSWWQPAALAVGLALAAVCVTAAVHWLRPARTAARSVRADASTPNEGVPHA</sequence>
<evidence type="ECO:0000313" key="2">
    <source>
        <dbReference type="EMBL" id="UOE26310.1"/>
    </source>
</evidence>